<dbReference type="EMBL" id="CAJVCH010487895">
    <property type="protein sequence ID" value="CAG7820719.1"/>
    <property type="molecule type" value="Genomic_DNA"/>
</dbReference>
<dbReference type="OrthoDB" id="7553586at2759"/>
<protein>
    <submittedName>
        <fullName evidence="1">Uncharacterized protein</fullName>
    </submittedName>
</protein>
<sequence length="162" mass="18775">MNFKQQFHDENQCDSEEFGCRLLNEPTIRNVRNDIERCYTQNWREATKDKILSWAERTQLNSLQQQKRPEITEVIAVLDRLNEILRGGHLRIPEILALLLLGSSNNNQKGNICKIPPREGRATIVAAMLATMKILSGERFVDIITLSPELAEEALQNHWEFY</sequence>
<accession>A0A8J2KWV2</accession>
<evidence type="ECO:0000313" key="1">
    <source>
        <dbReference type="EMBL" id="CAG7820719.1"/>
    </source>
</evidence>
<dbReference type="Proteomes" id="UP000708208">
    <property type="component" value="Unassembled WGS sequence"/>
</dbReference>
<proteinExistence type="predicted"/>
<name>A0A8J2KWV2_9HEXA</name>
<comment type="caution">
    <text evidence="1">The sequence shown here is derived from an EMBL/GenBank/DDBJ whole genome shotgun (WGS) entry which is preliminary data.</text>
</comment>
<dbReference type="AlphaFoldDB" id="A0A8J2KWV2"/>
<evidence type="ECO:0000313" key="2">
    <source>
        <dbReference type="Proteomes" id="UP000708208"/>
    </source>
</evidence>
<organism evidence="1 2">
    <name type="scientific">Allacma fusca</name>
    <dbReference type="NCBI Taxonomy" id="39272"/>
    <lineage>
        <taxon>Eukaryota</taxon>
        <taxon>Metazoa</taxon>
        <taxon>Ecdysozoa</taxon>
        <taxon>Arthropoda</taxon>
        <taxon>Hexapoda</taxon>
        <taxon>Collembola</taxon>
        <taxon>Symphypleona</taxon>
        <taxon>Sminthuridae</taxon>
        <taxon>Allacma</taxon>
    </lineage>
</organism>
<reference evidence="1" key="1">
    <citation type="submission" date="2021-06" db="EMBL/GenBank/DDBJ databases">
        <authorList>
            <person name="Hodson N. C."/>
            <person name="Mongue J. A."/>
            <person name="Jaron S. K."/>
        </authorList>
    </citation>
    <scope>NUCLEOTIDE SEQUENCE</scope>
</reference>
<keyword evidence="2" id="KW-1185">Reference proteome</keyword>
<gene>
    <name evidence="1" type="ORF">AFUS01_LOCUS31095</name>
</gene>